<comment type="caution">
    <text evidence="2">The sequence shown here is derived from an EMBL/GenBank/DDBJ whole genome shotgun (WGS) entry which is preliminary data.</text>
</comment>
<protein>
    <submittedName>
        <fullName evidence="2">(2Fe-2S)-binding protein</fullName>
    </submittedName>
</protein>
<evidence type="ECO:0000313" key="3">
    <source>
        <dbReference type="Proteomes" id="UP000034681"/>
    </source>
</evidence>
<gene>
    <name evidence="2" type="ORF">PROH_20435</name>
</gene>
<accession>A0A0M2PSF1</accession>
<dbReference type="CDD" id="cd00207">
    <property type="entry name" value="fer2"/>
    <property type="match status" value="1"/>
</dbReference>
<proteinExistence type="predicted"/>
<dbReference type="EMBL" id="AJTX02000010">
    <property type="protein sequence ID" value="KKI98092.1"/>
    <property type="molecule type" value="Genomic_DNA"/>
</dbReference>
<dbReference type="SUPFAM" id="SSF54292">
    <property type="entry name" value="2Fe-2S ferredoxin-like"/>
    <property type="match status" value="1"/>
</dbReference>
<dbReference type="InterPro" id="IPR036010">
    <property type="entry name" value="2Fe-2S_ferredoxin-like_sf"/>
</dbReference>
<dbReference type="OrthoDB" id="461826at2"/>
<dbReference type="AlphaFoldDB" id="A0A0M2PSF1"/>
<dbReference type="InterPro" id="IPR001041">
    <property type="entry name" value="2Fe-2S_ferredoxin-type"/>
</dbReference>
<name>A0A0M2PSF1_PROHO</name>
<feature type="domain" description="2Fe-2S ferredoxin-type" evidence="1">
    <location>
        <begin position="4"/>
        <end position="77"/>
    </location>
</feature>
<dbReference type="GO" id="GO:0051536">
    <property type="term" value="F:iron-sulfur cluster binding"/>
    <property type="evidence" value="ECO:0007669"/>
    <property type="project" value="InterPro"/>
</dbReference>
<dbReference type="PROSITE" id="PS51085">
    <property type="entry name" value="2FE2S_FER_2"/>
    <property type="match status" value="1"/>
</dbReference>
<keyword evidence="3" id="KW-1185">Reference proteome</keyword>
<dbReference type="eggNOG" id="COG0633">
    <property type="taxonomic scope" value="Bacteria"/>
</dbReference>
<sequence>MTPVTLRFLPDNITITAEPGEALITVAARAGITIPTGCMMGSCHACEVEMDGEPICSCLTAVPPTDAEIVIDLYSDPNW</sequence>
<dbReference type="Pfam" id="PF00111">
    <property type="entry name" value="Fer2"/>
    <property type="match status" value="1"/>
</dbReference>
<dbReference type="RefSeq" id="WP_017713236.1">
    <property type="nucleotide sequence ID" value="NZ_KB235939.1"/>
</dbReference>
<dbReference type="InterPro" id="IPR012675">
    <property type="entry name" value="Beta-grasp_dom_sf"/>
</dbReference>
<organism evidence="2 3">
    <name type="scientific">Prochlorothrix hollandica PCC 9006 = CALU 1027</name>
    <dbReference type="NCBI Taxonomy" id="317619"/>
    <lineage>
        <taxon>Bacteria</taxon>
        <taxon>Bacillati</taxon>
        <taxon>Cyanobacteriota</taxon>
        <taxon>Cyanophyceae</taxon>
        <taxon>Prochlorotrichales</taxon>
        <taxon>Prochlorotrichaceae</taxon>
        <taxon>Prochlorothrix</taxon>
    </lineage>
</organism>
<evidence type="ECO:0000259" key="1">
    <source>
        <dbReference type="PROSITE" id="PS51085"/>
    </source>
</evidence>
<dbReference type="Gene3D" id="3.10.20.30">
    <property type="match status" value="1"/>
</dbReference>
<evidence type="ECO:0000313" key="2">
    <source>
        <dbReference type="EMBL" id="KKI98092.1"/>
    </source>
</evidence>
<reference evidence="2" key="1">
    <citation type="submission" date="2012-04" db="EMBL/GenBank/DDBJ databases">
        <authorList>
            <person name="Borisov I.G."/>
            <person name="Ivanikova N.V."/>
            <person name="Pinevich A.V."/>
        </authorList>
    </citation>
    <scope>NUCLEOTIDE SEQUENCE</scope>
    <source>
        <strain evidence="2">CALU 1027</strain>
    </source>
</reference>
<dbReference type="Proteomes" id="UP000034681">
    <property type="component" value="Unassembled WGS sequence"/>
</dbReference>
<dbReference type="STRING" id="317619.GCA_000332315_02969"/>